<evidence type="ECO:0000313" key="4">
    <source>
        <dbReference type="Proteomes" id="UP000275078"/>
    </source>
</evidence>
<evidence type="ECO:0000259" key="2">
    <source>
        <dbReference type="Pfam" id="PF12937"/>
    </source>
</evidence>
<reference evidence="3 4" key="1">
    <citation type="journal article" date="2018" name="Nat. Ecol. Evol.">
        <title>Pezizomycetes genomes reveal the molecular basis of ectomycorrhizal truffle lifestyle.</title>
        <authorList>
            <person name="Murat C."/>
            <person name="Payen T."/>
            <person name="Noel B."/>
            <person name="Kuo A."/>
            <person name="Morin E."/>
            <person name="Chen J."/>
            <person name="Kohler A."/>
            <person name="Krizsan K."/>
            <person name="Balestrini R."/>
            <person name="Da Silva C."/>
            <person name="Montanini B."/>
            <person name="Hainaut M."/>
            <person name="Levati E."/>
            <person name="Barry K.W."/>
            <person name="Belfiori B."/>
            <person name="Cichocki N."/>
            <person name="Clum A."/>
            <person name="Dockter R.B."/>
            <person name="Fauchery L."/>
            <person name="Guy J."/>
            <person name="Iotti M."/>
            <person name="Le Tacon F."/>
            <person name="Lindquist E.A."/>
            <person name="Lipzen A."/>
            <person name="Malagnac F."/>
            <person name="Mello A."/>
            <person name="Molinier V."/>
            <person name="Miyauchi S."/>
            <person name="Poulain J."/>
            <person name="Riccioni C."/>
            <person name="Rubini A."/>
            <person name="Sitrit Y."/>
            <person name="Splivallo R."/>
            <person name="Traeger S."/>
            <person name="Wang M."/>
            <person name="Zifcakova L."/>
            <person name="Wipf D."/>
            <person name="Zambonelli A."/>
            <person name="Paolocci F."/>
            <person name="Nowrousian M."/>
            <person name="Ottonello S."/>
            <person name="Baldrian P."/>
            <person name="Spatafora J.W."/>
            <person name="Henrissat B."/>
            <person name="Nagy L.G."/>
            <person name="Aury J.M."/>
            <person name="Wincker P."/>
            <person name="Grigoriev I.V."/>
            <person name="Bonfante P."/>
            <person name="Martin F.M."/>
        </authorList>
    </citation>
    <scope>NUCLEOTIDE SEQUENCE [LARGE SCALE GENOMIC DNA]</scope>
    <source>
        <strain evidence="3 4">RN42</strain>
    </source>
</reference>
<dbReference type="EMBL" id="ML119764">
    <property type="protein sequence ID" value="RPA75403.1"/>
    <property type="molecule type" value="Genomic_DNA"/>
</dbReference>
<dbReference type="SUPFAM" id="SSF81383">
    <property type="entry name" value="F-box domain"/>
    <property type="match status" value="1"/>
</dbReference>
<dbReference type="AlphaFoldDB" id="A0A3N4HNI9"/>
<keyword evidence="1" id="KW-1133">Transmembrane helix</keyword>
<accession>A0A3N4HNI9</accession>
<dbReference type="Proteomes" id="UP000275078">
    <property type="component" value="Unassembled WGS sequence"/>
</dbReference>
<evidence type="ECO:0000313" key="3">
    <source>
        <dbReference type="EMBL" id="RPA75403.1"/>
    </source>
</evidence>
<sequence length="415" mass="46405">MDVSDLFNLALVAFLTFLLVAITGILLSDDESLTYKPAQANDSQAFSQLPDELAVHILEQLNSLSDKKNCLLVSKRLHRLTNPLLHHRTIHATLDLELISPTPPFTIPSSLPPQLETRLASRKADPNNIKQLILLFKYHPQYWTLSHPSVLPVGQMFGLFPNLEKVVLNFTHLPPSVFLTLAPLIPTLHTPLAPHTTITTLHANPRGRVLTKQARSAPDLGQFYHSLLLDEPAQLFSTLPDDAEEAGEGVTEQPGVLMYVYKGQERQEVRLCRSWGGPFRCLQNLCVLHLEGVTILNARMAEGVEHRSYSGVRTRSGLGYILLDQADNLREVVLVDVTFGEGEDRWKEVFAAAFGSGVRERWSKLEKLRVEGLRDPFSGKRGYNAGSVVKTLRETLGNDDTEWLKEKLRRGVSSC</sequence>
<keyword evidence="1" id="KW-0472">Membrane</keyword>
<dbReference type="InterPro" id="IPR036047">
    <property type="entry name" value="F-box-like_dom_sf"/>
</dbReference>
<dbReference type="Pfam" id="PF12937">
    <property type="entry name" value="F-box-like"/>
    <property type="match status" value="1"/>
</dbReference>
<feature type="domain" description="F-box" evidence="2">
    <location>
        <begin position="46"/>
        <end position="88"/>
    </location>
</feature>
<name>A0A3N4HNI9_ASCIM</name>
<protein>
    <recommendedName>
        <fullName evidence="2">F-box domain-containing protein</fullName>
    </recommendedName>
</protein>
<feature type="transmembrane region" description="Helical" evidence="1">
    <location>
        <begin position="6"/>
        <end position="27"/>
    </location>
</feature>
<dbReference type="InterPro" id="IPR001810">
    <property type="entry name" value="F-box_dom"/>
</dbReference>
<gene>
    <name evidence="3" type="ORF">BJ508DRAFT_418148</name>
</gene>
<organism evidence="3 4">
    <name type="scientific">Ascobolus immersus RN42</name>
    <dbReference type="NCBI Taxonomy" id="1160509"/>
    <lineage>
        <taxon>Eukaryota</taxon>
        <taxon>Fungi</taxon>
        <taxon>Dikarya</taxon>
        <taxon>Ascomycota</taxon>
        <taxon>Pezizomycotina</taxon>
        <taxon>Pezizomycetes</taxon>
        <taxon>Pezizales</taxon>
        <taxon>Ascobolaceae</taxon>
        <taxon>Ascobolus</taxon>
    </lineage>
</organism>
<evidence type="ECO:0000256" key="1">
    <source>
        <dbReference type="SAM" id="Phobius"/>
    </source>
</evidence>
<proteinExistence type="predicted"/>
<keyword evidence="4" id="KW-1185">Reference proteome</keyword>
<keyword evidence="1" id="KW-0812">Transmembrane</keyword>